<dbReference type="Proteomes" id="UP001149140">
    <property type="component" value="Unassembled WGS sequence"/>
</dbReference>
<proteinExistence type="predicted"/>
<feature type="domain" description="Teneurin-like YD-shell" evidence="4">
    <location>
        <begin position="254"/>
        <end position="482"/>
    </location>
</feature>
<evidence type="ECO:0000256" key="2">
    <source>
        <dbReference type="SAM" id="MobiDB-lite"/>
    </source>
</evidence>
<feature type="region of interest" description="Disordered" evidence="2">
    <location>
        <begin position="711"/>
        <end position="735"/>
    </location>
</feature>
<evidence type="ECO:0000313" key="5">
    <source>
        <dbReference type="EMBL" id="MDA0166831.1"/>
    </source>
</evidence>
<dbReference type="Gene3D" id="1.10.101.10">
    <property type="entry name" value="PGBD-like superfamily/PGBD"/>
    <property type="match status" value="1"/>
</dbReference>
<feature type="compositionally biased region" description="Basic and acidic residues" evidence="2">
    <location>
        <begin position="305"/>
        <end position="314"/>
    </location>
</feature>
<feature type="domain" description="Peptidoglycan binding-like" evidence="3">
    <location>
        <begin position="785"/>
        <end position="824"/>
    </location>
</feature>
<feature type="region of interest" description="Disordered" evidence="2">
    <location>
        <begin position="826"/>
        <end position="847"/>
    </location>
</feature>
<dbReference type="Pfam" id="PF25023">
    <property type="entry name" value="TEN_YD-shell"/>
    <property type="match status" value="2"/>
</dbReference>
<reference evidence="5" key="1">
    <citation type="submission" date="2022-10" db="EMBL/GenBank/DDBJ databases">
        <title>The WGS of Solirubrobacter ginsenosidimutans DSM 21036.</title>
        <authorList>
            <person name="Jiang Z."/>
        </authorList>
    </citation>
    <scope>NUCLEOTIDE SEQUENCE</scope>
    <source>
        <strain evidence="5">DSM 21036</strain>
    </source>
</reference>
<dbReference type="InterPro" id="IPR036366">
    <property type="entry name" value="PGBDSf"/>
</dbReference>
<organism evidence="5 6">
    <name type="scientific">Solirubrobacter ginsenosidimutans</name>
    <dbReference type="NCBI Taxonomy" id="490573"/>
    <lineage>
        <taxon>Bacteria</taxon>
        <taxon>Bacillati</taxon>
        <taxon>Actinomycetota</taxon>
        <taxon>Thermoleophilia</taxon>
        <taxon>Solirubrobacterales</taxon>
        <taxon>Solirubrobacteraceae</taxon>
        <taxon>Solirubrobacter</taxon>
    </lineage>
</organism>
<evidence type="ECO:0000256" key="1">
    <source>
        <dbReference type="ARBA" id="ARBA00022737"/>
    </source>
</evidence>
<keyword evidence="1" id="KW-0677">Repeat</keyword>
<sequence length="1298" mass="141846">MPSPPEAVEARRRLEGWLADDRACRRVAELEPGVTTVDEHGGGRSRYRYDRRGDLSEIVEPDGTCTAYEYDALRRLVRAGSTTFTYDERDRLLAVDELGVVRSYEYDAKGRLARARLGGAGTIAFRYDAAGRMLLGRTSTVATEHAYDAQGRITRIRQTIDGVTLELGLDFGADGRLARMTLPGARAVHYRWDGRGRPAAVSLADEPIATFVYDDARRETAVRFANGVVQRTRADAIDGRVLDLDVRRGRELLLERRYEHDAAGRITFDGERRYAYDELGRLAGARSEGERWSYRYDALDNRLDQGPGRLEHDRHGRRTHAAGSGPAMTYRYDDAGALREVLRAGAIVARAVYDHKQRLVALRRPDGVERYLYGPDDELLAVTDGAGRPLQTIVRTPLGPLAEIGEDVAYLHSDRHGHGLLATGRAGEIVARWSYCPFGRPAGAGTVGPRFAGREWHADLGLYRFGGRWYDPATARFLTPDSFTGAPDDERLVHPVVPAGAQAAARAEVLGAWLQRPRSRNRHAFCGNDPVNRADPNGHWSFGGVLLSLLGAVWTLPNTLFGLLIEITCLMGEVVRWLVRLISGGGADWESPGFDVASSGRLSAFALVFSGGWIGSFPSLLGITFGNVFFVYKQWQQIPYSGGPGTVRPKAYNGAVSFPRTQGLYEHELRHTNQYGWFGPFFHLGLPVFGVYEWDLILNGYANSALERDARDHDGLDTPQPVTPAPPAGGAAAIPPPPPVRLAAVRYGGYNLALGDRDGGARYAGKGRTAAAHDNLPASGATGYVKALQLDLLELGFAISGPANGTFGRETSWAVRELQASAKLDTLAKERPGASGPYPERLSPAPNGLKYTGPVSGVVNAETRALIDRWLAERWRCPVVVVARKLTGSTPTGVYSGKDNVWAADQVTATTPRMYVRDYSGYYTRPATHASETEVVLGRYVAYAGFGGPYSKAPQHTWAEAELTPEHLVGTALGSLSASQRSTYKAIRAVSEVECMGFFDSINAYDNAFVSLGPCHWTLGVIPKNKPLEKGELCGYLAYLAYADSDAFKCAFEFFGARIDADWLDAAGHPTGQRLFSKDQRKYTGWISLQQDDGTYKAADLVASEGDWFKTWHWVYRFAMAGRTIDGFRRRMWHMARMRLRDLLCTPWDAANNVPDVPDGGGTRTATIGDVFSSERATAMLLRWHVFRPAHVIAGGKAGPHLQSALKRAKIPAAAGDPSTWTDAHQRALVKALTDEVAAVGNADLVDTVGQVHDFPGWAPPHSNPRGYALDPAVGALDEAARSFSLDSTDLPPAPAYA</sequence>
<evidence type="ECO:0000259" key="4">
    <source>
        <dbReference type="Pfam" id="PF25023"/>
    </source>
</evidence>
<dbReference type="EMBL" id="JAPDOD010000077">
    <property type="protein sequence ID" value="MDA0166831.1"/>
    <property type="molecule type" value="Genomic_DNA"/>
</dbReference>
<evidence type="ECO:0000313" key="6">
    <source>
        <dbReference type="Proteomes" id="UP001149140"/>
    </source>
</evidence>
<feature type="domain" description="Teneurin-like YD-shell" evidence="4">
    <location>
        <begin position="35"/>
        <end position="136"/>
    </location>
</feature>
<evidence type="ECO:0000259" key="3">
    <source>
        <dbReference type="Pfam" id="PF01471"/>
    </source>
</evidence>
<gene>
    <name evidence="5" type="ORF">OM076_41605</name>
</gene>
<dbReference type="RefSeq" id="WP_270046085.1">
    <property type="nucleotide sequence ID" value="NZ_JAPDOD010000077.1"/>
</dbReference>
<keyword evidence="6" id="KW-1185">Reference proteome</keyword>
<dbReference type="InterPro" id="IPR006530">
    <property type="entry name" value="YD"/>
</dbReference>
<name>A0A9X3S8B7_9ACTN</name>
<feature type="region of interest" description="Disordered" evidence="2">
    <location>
        <begin position="305"/>
        <end position="326"/>
    </location>
</feature>
<dbReference type="PANTHER" id="PTHR32305">
    <property type="match status" value="1"/>
</dbReference>
<dbReference type="InterPro" id="IPR002477">
    <property type="entry name" value="Peptidoglycan-bd-like"/>
</dbReference>
<dbReference type="NCBIfam" id="TIGR01643">
    <property type="entry name" value="YD_repeat_2x"/>
    <property type="match status" value="1"/>
</dbReference>
<dbReference type="Gene3D" id="2.180.10.10">
    <property type="entry name" value="RHS repeat-associated core"/>
    <property type="match status" value="2"/>
</dbReference>
<dbReference type="InterPro" id="IPR056823">
    <property type="entry name" value="TEN-like_YD-shell"/>
</dbReference>
<accession>A0A9X3S8B7</accession>
<dbReference type="PANTHER" id="PTHR32305:SF15">
    <property type="entry name" value="PROTEIN RHSA-RELATED"/>
    <property type="match status" value="1"/>
</dbReference>
<dbReference type="Pfam" id="PF01471">
    <property type="entry name" value="PG_binding_1"/>
    <property type="match status" value="1"/>
</dbReference>
<protein>
    <submittedName>
        <fullName evidence="5">Peptidoglycan-binding protein</fullName>
    </submittedName>
</protein>
<comment type="caution">
    <text evidence="5">The sequence shown here is derived from an EMBL/GenBank/DDBJ whole genome shotgun (WGS) entry which is preliminary data.</text>
</comment>
<dbReference type="InterPro" id="IPR050708">
    <property type="entry name" value="T6SS_VgrG/RHS"/>
</dbReference>